<dbReference type="PANTHER" id="PTHR35532:SF5">
    <property type="entry name" value="CARBOHYDRATE-BINDING DOMAIN-CONTAINING PROTEIN"/>
    <property type="match status" value="1"/>
</dbReference>
<dbReference type="GO" id="GO:0016052">
    <property type="term" value="P:carbohydrate catabolic process"/>
    <property type="evidence" value="ECO:0007669"/>
    <property type="project" value="InterPro"/>
</dbReference>
<dbReference type="OrthoDB" id="59288at2759"/>
<accession>A0A1Z5KLS6</accession>
<reference evidence="3 4" key="1">
    <citation type="journal article" date="2015" name="Plant Cell">
        <title>Oil accumulation by the oleaginous diatom Fistulifera solaris as revealed by the genome and transcriptome.</title>
        <authorList>
            <person name="Tanaka T."/>
            <person name="Maeda Y."/>
            <person name="Veluchamy A."/>
            <person name="Tanaka M."/>
            <person name="Abida H."/>
            <person name="Marechal E."/>
            <person name="Bowler C."/>
            <person name="Muto M."/>
            <person name="Sunaga Y."/>
            <person name="Tanaka M."/>
            <person name="Yoshino T."/>
            <person name="Taniguchi T."/>
            <person name="Fukuda Y."/>
            <person name="Nemoto M."/>
            <person name="Matsumoto M."/>
            <person name="Wong P.S."/>
            <person name="Aburatani S."/>
            <person name="Fujibuchi W."/>
        </authorList>
    </citation>
    <scope>NUCLEOTIDE SEQUENCE [LARGE SCALE GENOMIC DNA]</scope>
    <source>
        <strain evidence="3 4">JPCC DA0580</strain>
    </source>
</reference>
<feature type="signal peptide" evidence="1">
    <location>
        <begin position="1"/>
        <end position="19"/>
    </location>
</feature>
<evidence type="ECO:0000313" key="3">
    <source>
        <dbReference type="EMBL" id="GAX27236.1"/>
    </source>
</evidence>
<dbReference type="Proteomes" id="UP000198406">
    <property type="component" value="Unassembled WGS sequence"/>
</dbReference>
<organism evidence="3 4">
    <name type="scientific">Fistulifera solaris</name>
    <name type="common">Oleaginous diatom</name>
    <dbReference type="NCBI Taxonomy" id="1519565"/>
    <lineage>
        <taxon>Eukaryota</taxon>
        <taxon>Sar</taxon>
        <taxon>Stramenopiles</taxon>
        <taxon>Ochrophyta</taxon>
        <taxon>Bacillariophyta</taxon>
        <taxon>Bacillariophyceae</taxon>
        <taxon>Bacillariophycidae</taxon>
        <taxon>Naviculales</taxon>
        <taxon>Naviculaceae</taxon>
        <taxon>Fistulifera</taxon>
    </lineage>
</organism>
<name>A0A1Z5KLS6_FISSO</name>
<dbReference type="CDD" id="cd09620">
    <property type="entry name" value="CBM9_like_3"/>
    <property type="match status" value="1"/>
</dbReference>
<proteinExistence type="predicted"/>
<dbReference type="SUPFAM" id="SSF49344">
    <property type="entry name" value="CBD9-like"/>
    <property type="match status" value="1"/>
</dbReference>
<keyword evidence="4" id="KW-1185">Reference proteome</keyword>
<dbReference type="PANTHER" id="PTHR35532">
    <property type="entry name" value="SIMILAR TO POLYHYDROXYALKANOATE DEPOLYMERASE"/>
    <property type="match status" value="1"/>
</dbReference>
<dbReference type="InParanoid" id="A0A1Z5KLS6"/>
<protein>
    <recommendedName>
        <fullName evidence="2">Carbohydrate-binding domain-containing protein</fullName>
    </recommendedName>
</protein>
<dbReference type="GO" id="GO:0004553">
    <property type="term" value="F:hydrolase activity, hydrolyzing O-glycosyl compounds"/>
    <property type="evidence" value="ECO:0007669"/>
    <property type="project" value="InterPro"/>
</dbReference>
<dbReference type="Gene3D" id="2.60.40.1190">
    <property type="match status" value="1"/>
</dbReference>
<evidence type="ECO:0000313" key="4">
    <source>
        <dbReference type="Proteomes" id="UP000198406"/>
    </source>
</evidence>
<dbReference type="InterPro" id="IPR010502">
    <property type="entry name" value="Carb-bd_dom_fam9"/>
</dbReference>
<evidence type="ECO:0000256" key="1">
    <source>
        <dbReference type="SAM" id="SignalP"/>
    </source>
</evidence>
<keyword evidence="1" id="KW-0732">Signal</keyword>
<dbReference type="AlphaFoldDB" id="A0A1Z5KLS6"/>
<feature type="domain" description="Carbohydrate-binding" evidence="2">
    <location>
        <begin position="41"/>
        <end position="146"/>
    </location>
</feature>
<evidence type="ECO:0000259" key="2">
    <source>
        <dbReference type="Pfam" id="PF06452"/>
    </source>
</evidence>
<dbReference type="GO" id="GO:0030246">
    <property type="term" value="F:carbohydrate binding"/>
    <property type="evidence" value="ECO:0007669"/>
    <property type="project" value="InterPro"/>
</dbReference>
<dbReference type="EMBL" id="BDSP01000253">
    <property type="protein sequence ID" value="GAX27236.1"/>
    <property type="molecule type" value="Genomic_DNA"/>
</dbReference>
<sequence length="377" mass="43725">MNRHLHSSCYLLMVSVATSFNPYAWYPRQYVVQRVTQPLVIDGDVEKEAWRNVPWSDAFGDIQGKDGLSPADIPLTAFKALYDDKHLYICAVLHPKDGLPTEAHSTERNQPIYQQDSDFEVFIQVGYPNEDGSGTTWNHDYKELEINAINTPWNLLMDKPYWDGGQEHSGRVASDPSDPLYYEVYNQETATRLLSGQLNHPIHGALWTVEMKLAFSDLWVQKSDTTTNRKPTLSVPWRINFSRVEKQGSINWTWQPQYRWDPRQEQFIGFVDMHLPDAWGYLSFDRPTIDRTWPAQLVAMCIYYAQRHHQETYGKFTKDVNALILPPHSMDDFLVDIQLEGSDNYVASIIDANIHVQIRQDRRLTVVTKRTSVMDQQ</sequence>
<comment type="caution">
    <text evidence="3">The sequence shown here is derived from an EMBL/GenBank/DDBJ whole genome shotgun (WGS) entry which is preliminary data.</text>
</comment>
<gene>
    <name evidence="3" type="ORF">FisN_13Lh209</name>
</gene>
<dbReference type="Pfam" id="PF06452">
    <property type="entry name" value="CBM9_1"/>
    <property type="match status" value="1"/>
</dbReference>
<feature type="chain" id="PRO_5012464628" description="Carbohydrate-binding domain-containing protein" evidence="1">
    <location>
        <begin position="20"/>
        <end position="377"/>
    </location>
</feature>